<keyword evidence="1" id="KW-1133">Transmembrane helix</keyword>
<reference evidence="2" key="1">
    <citation type="submission" date="2023-08" db="EMBL/GenBank/DDBJ databases">
        <title>A de novo genome assembly of Solanum verrucosum Schlechtendal, a Mexican diploid species geographically isolated from the other diploid A-genome species in potato relatives.</title>
        <authorList>
            <person name="Hosaka K."/>
        </authorList>
    </citation>
    <scope>NUCLEOTIDE SEQUENCE</scope>
    <source>
        <tissue evidence="2">Young leaves</tissue>
    </source>
</reference>
<dbReference type="CDD" id="cd00303">
    <property type="entry name" value="retropepsin_like"/>
    <property type="match status" value="1"/>
</dbReference>
<keyword evidence="1" id="KW-0812">Transmembrane</keyword>
<gene>
    <name evidence="2" type="ORF">MTR67_011614</name>
</gene>
<accession>A0AAF0QE39</accession>
<dbReference type="EMBL" id="CP133614">
    <property type="protein sequence ID" value="WMV18229.1"/>
    <property type="molecule type" value="Genomic_DNA"/>
</dbReference>
<evidence type="ECO:0000256" key="1">
    <source>
        <dbReference type="SAM" id="Phobius"/>
    </source>
</evidence>
<dbReference type="AlphaFoldDB" id="A0AAF0QE39"/>
<name>A0AAF0QE39_SOLVR</name>
<evidence type="ECO:0000313" key="2">
    <source>
        <dbReference type="EMBL" id="WMV18229.1"/>
    </source>
</evidence>
<keyword evidence="1" id="KW-0472">Membrane</keyword>
<evidence type="ECO:0000313" key="3">
    <source>
        <dbReference type="Proteomes" id="UP001234989"/>
    </source>
</evidence>
<proteinExistence type="predicted"/>
<feature type="transmembrane region" description="Helical" evidence="1">
    <location>
        <begin position="155"/>
        <end position="176"/>
    </location>
</feature>
<sequence>MSVNQDSFTQTLTRTTVYQHGPLFHAWSVGRTVDEGQQPVRGKLLIGSTSNDPGVALYFVTPYIVVKFSVSPETLSEPFSVSTPIGDPVIARRVYRNCPVTVSQEVTSADLVELEMVDLDVILGIDCLTFYSFFVGLGGLTDSSTLKDFDLITDGFISTLLLLSDINFLAFLTLMLG</sequence>
<keyword evidence="3" id="KW-1185">Reference proteome</keyword>
<dbReference type="Pfam" id="PF08284">
    <property type="entry name" value="RVP_2"/>
    <property type="match status" value="1"/>
</dbReference>
<dbReference type="Proteomes" id="UP001234989">
    <property type="component" value="Chromosome 3"/>
</dbReference>
<feature type="transmembrane region" description="Helical" evidence="1">
    <location>
        <begin position="121"/>
        <end position="140"/>
    </location>
</feature>
<protein>
    <submittedName>
        <fullName evidence="2">Uncharacterized protein</fullName>
    </submittedName>
</protein>
<organism evidence="2 3">
    <name type="scientific">Solanum verrucosum</name>
    <dbReference type="NCBI Taxonomy" id="315347"/>
    <lineage>
        <taxon>Eukaryota</taxon>
        <taxon>Viridiplantae</taxon>
        <taxon>Streptophyta</taxon>
        <taxon>Embryophyta</taxon>
        <taxon>Tracheophyta</taxon>
        <taxon>Spermatophyta</taxon>
        <taxon>Magnoliopsida</taxon>
        <taxon>eudicotyledons</taxon>
        <taxon>Gunneridae</taxon>
        <taxon>Pentapetalae</taxon>
        <taxon>asterids</taxon>
        <taxon>lamiids</taxon>
        <taxon>Solanales</taxon>
        <taxon>Solanaceae</taxon>
        <taxon>Solanoideae</taxon>
        <taxon>Solaneae</taxon>
        <taxon>Solanum</taxon>
    </lineage>
</organism>